<evidence type="ECO:0000313" key="2">
    <source>
        <dbReference type="Proteomes" id="UP001519654"/>
    </source>
</evidence>
<gene>
    <name evidence="1" type="ORF">KOI35_04020</name>
</gene>
<evidence type="ECO:0008006" key="3">
    <source>
        <dbReference type="Google" id="ProtNLM"/>
    </source>
</evidence>
<evidence type="ECO:0000313" key="1">
    <source>
        <dbReference type="EMBL" id="MBU2662665.1"/>
    </source>
</evidence>
<dbReference type="EMBL" id="JAHKKG010000001">
    <property type="protein sequence ID" value="MBU2662665.1"/>
    <property type="molecule type" value="Genomic_DNA"/>
</dbReference>
<sequence>MTLSDAFADLLVTAAKVGPAPSPGPGEWGAEQILAHLTVVNAVTIGAVASVGAGFPATYDMRAAHDPWTLARVNSRTSLARLRDQGQALCALSSSLSPSELDTLIPALLISNGEILVDQPLPLRDLLTGLADVELPGHRAQLLAL</sequence>
<organism evidence="1 2">
    <name type="scientific">Paractinoplanes bogorensis</name>
    <dbReference type="NCBI Taxonomy" id="1610840"/>
    <lineage>
        <taxon>Bacteria</taxon>
        <taxon>Bacillati</taxon>
        <taxon>Actinomycetota</taxon>
        <taxon>Actinomycetes</taxon>
        <taxon>Micromonosporales</taxon>
        <taxon>Micromonosporaceae</taxon>
        <taxon>Paractinoplanes</taxon>
    </lineage>
</organism>
<keyword evidence="2" id="KW-1185">Reference proteome</keyword>
<reference evidence="1 2" key="1">
    <citation type="submission" date="2021-06" db="EMBL/GenBank/DDBJ databases">
        <title>Actinoplanes lichenicola sp. nov., and Actinoplanes ovalisporus sp. nov., isolated from lichen in Thailand.</title>
        <authorList>
            <person name="Saeng-In P."/>
            <person name="Kanchanasin P."/>
            <person name="Yuki M."/>
            <person name="Kudo T."/>
            <person name="Ohkuma M."/>
            <person name="Phongsopitanun W."/>
            <person name="Tanasupawat S."/>
        </authorList>
    </citation>
    <scope>NUCLEOTIDE SEQUENCE [LARGE SCALE GENOMIC DNA]</scope>
    <source>
        <strain evidence="1 2">NBRC 110975</strain>
    </source>
</reference>
<name>A0ABS5YGZ2_9ACTN</name>
<protein>
    <recommendedName>
        <fullName evidence="3">DinB-like domain-containing protein</fullName>
    </recommendedName>
</protein>
<proteinExistence type="predicted"/>
<dbReference type="Proteomes" id="UP001519654">
    <property type="component" value="Unassembled WGS sequence"/>
</dbReference>
<dbReference type="RefSeq" id="WP_215784588.1">
    <property type="nucleotide sequence ID" value="NZ_JAHKKG010000001.1"/>
</dbReference>
<accession>A0ABS5YGZ2</accession>
<comment type="caution">
    <text evidence="1">The sequence shown here is derived from an EMBL/GenBank/DDBJ whole genome shotgun (WGS) entry which is preliminary data.</text>
</comment>